<dbReference type="PANTHER" id="PTHR34825:SF1">
    <property type="entry name" value="AAA-ATPASE-LIKE DOMAIN-CONTAINING PROTEIN"/>
    <property type="match status" value="1"/>
</dbReference>
<name>A0A9W7ZW31_9FUNG</name>
<dbReference type="OrthoDB" id="2143434at2759"/>
<accession>A0A9W7ZW31</accession>
<dbReference type="Pfam" id="PF09820">
    <property type="entry name" value="AAA-ATPase_like"/>
    <property type="match status" value="1"/>
</dbReference>
<evidence type="ECO:0000259" key="1">
    <source>
        <dbReference type="Pfam" id="PF09820"/>
    </source>
</evidence>
<feature type="domain" description="AAA-ATPase-like" evidence="1">
    <location>
        <begin position="70"/>
        <end position="293"/>
    </location>
</feature>
<protein>
    <recommendedName>
        <fullName evidence="1">AAA-ATPase-like domain-containing protein</fullName>
    </recommendedName>
</protein>
<dbReference type="Proteomes" id="UP001150538">
    <property type="component" value="Unassembled WGS sequence"/>
</dbReference>
<dbReference type="InterPro" id="IPR018631">
    <property type="entry name" value="AAA-ATPase-like_dom"/>
</dbReference>
<sequence length="840" mass="95495">MALQAKRSDKLFYLNSTSNELDRHSHFESPYSVEDEMDLLKKYRASPYDTPAQANVFGSRIDCENVDWVNAKREGCALVDKTRHLKLLFDENLVELVFRQHQSGKTIFYLMASHFFGLTENEDELLKKQQDFKDSLLAQDESGPAFIEEHCGQYPTMSISFQDVEPITKEEFIYTLSDKMITLYMQWSDVIADYENSRNVHMAKEAHALLPASHHEFRGNLGCCTRLLANLSKYLCGYYGRKCVILIDAVDTPILSTTDDTLLEYVYKVIRDILDPVLDSHYIRKCIVFGVENLDLCSTLSSNANDAYYSIDFAMGNEYTSDSNIKFMDAFGFTESEVRKLIGLVIPNDTDLNKKGMNLATGWYNGYFVYNNLKTYNPSSVLCFIESIRIYLDPIKSGKMPIENLAVRYWDQAGRYSLKSLFEKANHINHNAIVKLIKDYIIFKESSNGNYENMMSVTFDSPYSKQMNNHGSSHTTDLEDMNTMNKLYNSGWDGSFKPLDEPNHIHIQSSFDPINHDDSYCSSETIFFTRAYFNGYLTILPGKKIGIPNREVFTTWVRLLGTDIMTDRHYHMLSLYSALVSQNYMRFVLGIKDLILLGLLDIGSNENDYCYELVSTFLKTADLGNRYDIKANENATGLGNNKGNIIMMRPRYSGYPGFVIKVTQVKPEAEESKVKSAIQATNIQDSSSGDDMDEEIETTASDLDQNCPDGFTTNDTATVEVEEHFLSGSSSNVKGKEDIVTNKVVHTTLTFKGKNFQMAVKRFNRVGQKYVLSDDQPKLKTIRLDMSGEIPYFSLNEDTLVAAHQPRASGTGNKRKADYIEEDESEHNANWGIDSSLVAI</sequence>
<evidence type="ECO:0000313" key="2">
    <source>
        <dbReference type="EMBL" id="KAJ1912835.1"/>
    </source>
</evidence>
<reference evidence="2" key="1">
    <citation type="submission" date="2022-07" db="EMBL/GenBank/DDBJ databases">
        <title>Phylogenomic reconstructions and comparative analyses of Kickxellomycotina fungi.</title>
        <authorList>
            <person name="Reynolds N.K."/>
            <person name="Stajich J.E."/>
            <person name="Barry K."/>
            <person name="Grigoriev I.V."/>
            <person name="Crous P."/>
            <person name="Smith M.E."/>
        </authorList>
    </citation>
    <scope>NUCLEOTIDE SEQUENCE</scope>
    <source>
        <strain evidence="2">NBRC 100468</strain>
    </source>
</reference>
<evidence type="ECO:0000313" key="3">
    <source>
        <dbReference type="Proteomes" id="UP001150538"/>
    </source>
</evidence>
<proteinExistence type="predicted"/>
<keyword evidence="3" id="KW-1185">Reference proteome</keyword>
<dbReference type="PANTHER" id="PTHR34825">
    <property type="entry name" value="CONSERVED PROTEIN, WITH A WEAK D-GALACTARATE DEHYDRATASE/ALTRONATE HYDROLASE DOMAIN"/>
    <property type="match status" value="1"/>
</dbReference>
<comment type="caution">
    <text evidence="2">The sequence shown here is derived from an EMBL/GenBank/DDBJ whole genome shotgun (WGS) entry which is preliminary data.</text>
</comment>
<dbReference type="EMBL" id="JANBPU010000308">
    <property type="protein sequence ID" value="KAJ1912835.1"/>
    <property type="molecule type" value="Genomic_DNA"/>
</dbReference>
<dbReference type="AlphaFoldDB" id="A0A9W7ZW31"/>
<organism evidence="2 3">
    <name type="scientific">Mycoemilia scoparia</name>
    <dbReference type="NCBI Taxonomy" id="417184"/>
    <lineage>
        <taxon>Eukaryota</taxon>
        <taxon>Fungi</taxon>
        <taxon>Fungi incertae sedis</taxon>
        <taxon>Zoopagomycota</taxon>
        <taxon>Kickxellomycotina</taxon>
        <taxon>Kickxellomycetes</taxon>
        <taxon>Kickxellales</taxon>
        <taxon>Kickxellaceae</taxon>
        <taxon>Mycoemilia</taxon>
    </lineage>
</organism>
<gene>
    <name evidence="2" type="ORF">H4219_005453</name>
</gene>